<feature type="region of interest" description="Disordered" evidence="2">
    <location>
        <begin position="116"/>
        <end position="148"/>
    </location>
</feature>
<comment type="caution">
    <text evidence="3">The sequence shown here is derived from an EMBL/GenBank/DDBJ whole genome shotgun (WGS) entry which is preliminary data.</text>
</comment>
<dbReference type="CDD" id="cd14686">
    <property type="entry name" value="bZIP"/>
    <property type="match status" value="1"/>
</dbReference>
<evidence type="ECO:0000313" key="3">
    <source>
        <dbReference type="EMBL" id="EKC97499.1"/>
    </source>
</evidence>
<feature type="compositionally biased region" description="Polar residues" evidence="2">
    <location>
        <begin position="130"/>
        <end position="142"/>
    </location>
</feature>
<dbReference type="HOGENOM" id="CLU_618458_0_0_1"/>
<keyword evidence="4" id="KW-1185">Reference proteome</keyword>
<gene>
    <name evidence="3" type="ORF">A1Q2_08236</name>
</gene>
<dbReference type="EMBL" id="AMBO01000410">
    <property type="protein sequence ID" value="EKC97499.1"/>
    <property type="molecule type" value="Genomic_DNA"/>
</dbReference>
<name>K1V0P5_TRIAC</name>
<feature type="compositionally biased region" description="Low complexity" evidence="2">
    <location>
        <begin position="57"/>
        <end position="75"/>
    </location>
</feature>
<dbReference type="eggNOG" id="ENOG502TGE6">
    <property type="taxonomic scope" value="Eukaryota"/>
</dbReference>
<dbReference type="OrthoDB" id="2575884at2759"/>
<evidence type="ECO:0008006" key="5">
    <source>
        <dbReference type="Google" id="ProtNLM"/>
    </source>
</evidence>
<feature type="region of interest" description="Disordered" evidence="2">
    <location>
        <begin position="257"/>
        <end position="357"/>
    </location>
</feature>
<dbReference type="Proteomes" id="UP000006757">
    <property type="component" value="Unassembled WGS sequence"/>
</dbReference>
<dbReference type="AlphaFoldDB" id="K1V0P5"/>
<protein>
    <recommendedName>
        <fullName evidence="5">BZIP domain-containing protein</fullName>
    </recommendedName>
</protein>
<feature type="coiled-coil region" evidence="1">
    <location>
        <begin position="424"/>
        <end position="451"/>
    </location>
</feature>
<keyword evidence="1" id="KW-0175">Coiled coil</keyword>
<evidence type="ECO:0000313" key="4">
    <source>
        <dbReference type="Proteomes" id="UP000006757"/>
    </source>
</evidence>
<evidence type="ECO:0000256" key="2">
    <source>
        <dbReference type="SAM" id="MobiDB-lite"/>
    </source>
</evidence>
<proteinExistence type="predicted"/>
<feature type="region of interest" description="Disordered" evidence="2">
    <location>
        <begin position="1"/>
        <end position="76"/>
    </location>
</feature>
<reference evidence="3 4" key="1">
    <citation type="journal article" date="2012" name="Eukaryot. Cell">
        <title>Genome sequence of the Trichosporon asahii environmental strain CBS 8904.</title>
        <authorList>
            <person name="Yang R.Y."/>
            <person name="Li H.T."/>
            <person name="Zhu H."/>
            <person name="Zhou G.P."/>
            <person name="Wang M."/>
            <person name="Wang L."/>
        </authorList>
    </citation>
    <scope>NUCLEOTIDE SEQUENCE [LARGE SCALE GENOMIC DNA]</scope>
    <source>
        <strain evidence="3 4">CBS 8904</strain>
    </source>
</reference>
<organism evidence="3 4">
    <name type="scientific">Trichosporon asahii var. asahii (strain CBS 8904)</name>
    <name type="common">Yeast</name>
    <dbReference type="NCBI Taxonomy" id="1220162"/>
    <lineage>
        <taxon>Eukaryota</taxon>
        <taxon>Fungi</taxon>
        <taxon>Dikarya</taxon>
        <taxon>Basidiomycota</taxon>
        <taxon>Agaricomycotina</taxon>
        <taxon>Tremellomycetes</taxon>
        <taxon>Trichosporonales</taxon>
        <taxon>Trichosporonaceae</taxon>
        <taxon>Trichosporon</taxon>
    </lineage>
</organism>
<feature type="compositionally biased region" description="Low complexity" evidence="2">
    <location>
        <begin position="305"/>
        <end position="323"/>
    </location>
</feature>
<evidence type="ECO:0000256" key="1">
    <source>
        <dbReference type="SAM" id="Coils"/>
    </source>
</evidence>
<sequence>MASSTVPPALPTLRVTSTEYTTQSTPQSHATPVPTGSNTATIQPKDLYDLPLSSAASSSNKPTETPTPSNNNNNTFSMLDELFTSTAPFDWDQFLVGDPEKVAVPENEASPASAILNLSSPAGTPASAGDSPQSTESEQSRSLDGPSGIDLLDFDLDLPAPTGIAHDPRDILATLQASAPPAVPDATLNSDAFGSAFSGFGGLASLGTDAVSQLQLGDLLSQISNANPAALATPATPAAPAGLPEAYAALGWPASTPAAGAAPAMKRKVSDVSDDGSVSSKRPRGRPASTAPPAKRPYRRQSKPGLSLSQLAAAAASGSPVVVGDKKEPLPQSPSPALEEKPVRLTSTGKPSTARPKAVVPEKYMKNGEAQAITGMSTEQILSFPNWAALMECVDDAHRAGAEVFGKMITENRDKAKWAAKKSRDERKAKVETLEGQVDELQGKIAEMRGLLLSLVGRGAVSLADVEAYI</sequence>
<accession>K1V0P5</accession>
<feature type="compositionally biased region" description="Polar residues" evidence="2">
    <location>
        <begin position="14"/>
        <end position="42"/>
    </location>
</feature>
<dbReference type="InParanoid" id="K1V0P5"/>
<dbReference type="Gene3D" id="1.20.5.170">
    <property type="match status" value="1"/>
</dbReference>